<gene>
    <name evidence="3" type="ORF">SAMN04488557_4035</name>
</gene>
<reference evidence="4" key="1">
    <citation type="submission" date="2016-10" db="EMBL/GenBank/DDBJ databases">
        <authorList>
            <person name="Varghese N."/>
            <person name="Submissions S."/>
        </authorList>
    </citation>
    <scope>NUCLEOTIDE SEQUENCE [LARGE SCALE GENOMIC DNA]</scope>
    <source>
        <strain evidence="4">DSM 1565</strain>
    </source>
</reference>
<feature type="transmembrane region" description="Helical" evidence="2">
    <location>
        <begin position="38"/>
        <end position="55"/>
    </location>
</feature>
<dbReference type="Proteomes" id="UP000199423">
    <property type="component" value="Unassembled WGS sequence"/>
</dbReference>
<proteinExistence type="predicted"/>
<evidence type="ECO:0000256" key="1">
    <source>
        <dbReference type="SAM" id="MobiDB-lite"/>
    </source>
</evidence>
<dbReference type="OrthoDB" id="238366at2"/>
<keyword evidence="4" id="KW-1185">Reference proteome</keyword>
<dbReference type="RefSeq" id="WP_092869549.1">
    <property type="nucleotide sequence ID" value="NZ_FPCH01000005.1"/>
</dbReference>
<keyword evidence="2" id="KW-0812">Transmembrane</keyword>
<dbReference type="STRING" id="51670.SAMN04488557_4035"/>
<dbReference type="AlphaFoldDB" id="A0A1I7NWI1"/>
<dbReference type="EMBL" id="FPCH01000005">
    <property type="protein sequence ID" value="SFV39012.1"/>
    <property type="molecule type" value="Genomic_DNA"/>
</dbReference>
<evidence type="ECO:0000313" key="4">
    <source>
        <dbReference type="Proteomes" id="UP000199423"/>
    </source>
</evidence>
<keyword evidence="2" id="KW-0472">Membrane</keyword>
<organism evidence="3 4">
    <name type="scientific">Hyphomicrobium facile</name>
    <dbReference type="NCBI Taxonomy" id="51670"/>
    <lineage>
        <taxon>Bacteria</taxon>
        <taxon>Pseudomonadati</taxon>
        <taxon>Pseudomonadota</taxon>
        <taxon>Alphaproteobacteria</taxon>
        <taxon>Hyphomicrobiales</taxon>
        <taxon>Hyphomicrobiaceae</taxon>
        <taxon>Hyphomicrobium</taxon>
    </lineage>
</organism>
<accession>A0A1I7NWI1</accession>
<evidence type="ECO:0000313" key="3">
    <source>
        <dbReference type="EMBL" id="SFV39012.1"/>
    </source>
</evidence>
<sequence length="269" mass="29737">MSDALSQLRLFIVFLGLLFPTLALIPLGSLWLWQHGYLIYWAAATLCCTLIAFVFQRRTLGPPPKTGQDEPVAEIIPPGSSSDGDPVRSAAQRAVDTFASDANTRTIGSWSDLLNTGLETVEIVAKTYHPDRKDPMLRFTVPEALTLLEQVSGRLRPVFEGTIPLGNRLTIAQFAQVYRWRGIYDVAGRAWSVWRLARMFNPATAATYELREKLSNSLIQWLKGTISGRLVRAFIHEVGAASIDLYSGELKKAASDRKAANLPATIPKP</sequence>
<evidence type="ECO:0000256" key="2">
    <source>
        <dbReference type="SAM" id="Phobius"/>
    </source>
</evidence>
<protein>
    <recommendedName>
        <fullName evidence="5">GTP-binding protein HSR1</fullName>
    </recommendedName>
</protein>
<feature type="transmembrane region" description="Helical" evidence="2">
    <location>
        <begin position="12"/>
        <end position="32"/>
    </location>
</feature>
<evidence type="ECO:0008006" key="5">
    <source>
        <dbReference type="Google" id="ProtNLM"/>
    </source>
</evidence>
<keyword evidence="2" id="KW-1133">Transmembrane helix</keyword>
<name>A0A1I7NWI1_9HYPH</name>
<feature type="region of interest" description="Disordered" evidence="1">
    <location>
        <begin position="64"/>
        <end position="87"/>
    </location>
</feature>